<dbReference type="PROSITE" id="PS51819">
    <property type="entry name" value="VOC"/>
    <property type="match status" value="1"/>
</dbReference>
<dbReference type="PROSITE" id="PS51186">
    <property type="entry name" value="GNAT"/>
    <property type="match status" value="1"/>
</dbReference>
<dbReference type="RefSeq" id="WP_091673022.1">
    <property type="nucleotide sequence ID" value="NZ_FOKG01000006.1"/>
</dbReference>
<feature type="domain" description="N-acetyltransferase" evidence="1">
    <location>
        <begin position="12"/>
        <end position="215"/>
    </location>
</feature>
<feature type="domain" description="VOC" evidence="2">
    <location>
        <begin position="215"/>
        <end position="340"/>
    </location>
</feature>
<name>A0A1I0Z8S9_9PSEU</name>
<dbReference type="GO" id="GO:0016747">
    <property type="term" value="F:acyltransferase activity, transferring groups other than amino-acyl groups"/>
    <property type="evidence" value="ECO:0007669"/>
    <property type="project" value="InterPro"/>
</dbReference>
<dbReference type="PANTHER" id="PTHR43792:SF1">
    <property type="entry name" value="N-ACETYLTRANSFERASE DOMAIN-CONTAINING PROTEIN"/>
    <property type="match status" value="1"/>
</dbReference>
<dbReference type="Pfam" id="PF13302">
    <property type="entry name" value="Acetyltransf_3"/>
    <property type="match status" value="2"/>
</dbReference>
<protein>
    <submittedName>
        <fullName evidence="3">Protein N-acetyltransferase, RimJ/RimL family</fullName>
    </submittedName>
</protein>
<dbReference type="Pfam" id="PF13669">
    <property type="entry name" value="Glyoxalase_4"/>
    <property type="match status" value="1"/>
</dbReference>
<organism evidence="3 4">
    <name type="scientific">Amycolatopsis marina</name>
    <dbReference type="NCBI Taxonomy" id="490629"/>
    <lineage>
        <taxon>Bacteria</taxon>
        <taxon>Bacillati</taxon>
        <taxon>Actinomycetota</taxon>
        <taxon>Actinomycetes</taxon>
        <taxon>Pseudonocardiales</taxon>
        <taxon>Pseudonocardiaceae</taxon>
        <taxon>Amycolatopsis</taxon>
    </lineage>
</organism>
<keyword evidence="4" id="KW-1185">Reference proteome</keyword>
<keyword evidence="3" id="KW-0808">Transferase</keyword>
<dbReference type="AlphaFoldDB" id="A0A1I0Z8S9"/>
<dbReference type="STRING" id="490629.SAMN05216266_106215"/>
<dbReference type="SUPFAM" id="SSF55729">
    <property type="entry name" value="Acyl-CoA N-acyltransferases (Nat)"/>
    <property type="match status" value="1"/>
</dbReference>
<proteinExistence type="predicted"/>
<accession>A0A1I0Z8S9</accession>
<reference evidence="4" key="1">
    <citation type="submission" date="2016-10" db="EMBL/GenBank/DDBJ databases">
        <authorList>
            <person name="Varghese N."/>
            <person name="Submissions S."/>
        </authorList>
    </citation>
    <scope>NUCLEOTIDE SEQUENCE [LARGE SCALE GENOMIC DNA]</scope>
    <source>
        <strain evidence="4">CGMCC 4.3568</strain>
    </source>
</reference>
<evidence type="ECO:0000313" key="4">
    <source>
        <dbReference type="Proteomes" id="UP000243799"/>
    </source>
</evidence>
<dbReference type="InterPro" id="IPR037523">
    <property type="entry name" value="VOC_core"/>
</dbReference>
<evidence type="ECO:0000259" key="2">
    <source>
        <dbReference type="PROSITE" id="PS51819"/>
    </source>
</evidence>
<dbReference type="Gene3D" id="3.40.630.30">
    <property type="match status" value="2"/>
</dbReference>
<dbReference type="InterPro" id="IPR029068">
    <property type="entry name" value="Glyas_Bleomycin-R_OHBP_Dase"/>
</dbReference>
<dbReference type="InterPro" id="IPR000182">
    <property type="entry name" value="GNAT_dom"/>
</dbReference>
<gene>
    <name evidence="3" type="ORF">SAMN05216266_106215</name>
</gene>
<dbReference type="SUPFAM" id="SSF54593">
    <property type="entry name" value="Glyoxalase/Bleomycin resistance protein/Dihydroxybiphenyl dioxygenase"/>
    <property type="match status" value="1"/>
</dbReference>
<dbReference type="OrthoDB" id="21342at2"/>
<dbReference type="InterPro" id="IPR051531">
    <property type="entry name" value="N-acetyltransferase"/>
</dbReference>
<evidence type="ECO:0000313" key="3">
    <source>
        <dbReference type="EMBL" id="SFB22024.1"/>
    </source>
</evidence>
<dbReference type="InterPro" id="IPR016181">
    <property type="entry name" value="Acyl_CoA_acyltransferase"/>
</dbReference>
<evidence type="ECO:0000259" key="1">
    <source>
        <dbReference type="PROSITE" id="PS51186"/>
    </source>
</evidence>
<sequence length="348" mass="37534">MTSVPELRGARVRLRGLRAEDTDAVLRVFANPETSRHFDADLADPEQARAMLGRGLAYRGPAGTGHWVIEFDGTVVGIAYLRPSEELPGGVAEIGWYLGSDSKSGYSPMACGCPQISPAVGSHDHPPGDPVCRLVHNPPQPRHSGRGLATEAAAVLLEYGLHALGLPAVWALIHEDNTASLALADRLGFADIGSGAHYGGTHRVRVALAPARPAGLHHVELWVADLPATERSLGWLLGELGWRENTRWRDGVSWRLGDVYIVAECSPAIIPGEHERRRPGLNHLALHARSRADVDSLVSAAPDHGWSLMFAELHPHAGGPEHYAAFLEDEQGFEVEVVAPPVRRRVSA</sequence>
<dbReference type="PANTHER" id="PTHR43792">
    <property type="entry name" value="GNAT FAMILY, PUTATIVE (AFU_ORTHOLOGUE AFUA_3G00765)-RELATED-RELATED"/>
    <property type="match status" value="1"/>
</dbReference>
<dbReference type="Gene3D" id="3.10.180.10">
    <property type="entry name" value="2,3-Dihydroxybiphenyl 1,2-Dioxygenase, domain 1"/>
    <property type="match status" value="1"/>
</dbReference>
<dbReference type="Proteomes" id="UP000243799">
    <property type="component" value="Unassembled WGS sequence"/>
</dbReference>
<dbReference type="EMBL" id="FOKG01000006">
    <property type="protein sequence ID" value="SFB22024.1"/>
    <property type="molecule type" value="Genomic_DNA"/>
</dbReference>